<evidence type="ECO:0000313" key="6">
    <source>
        <dbReference type="EMBL" id="CAB4929535.1"/>
    </source>
</evidence>
<gene>
    <name evidence="3" type="ORF">UFOPK2656_01230</name>
    <name evidence="4" type="ORF">UFOPK3099_02680</name>
    <name evidence="5" type="ORF">UFOPK3267_01084</name>
    <name evidence="6" type="ORF">UFOPK3651_01385</name>
    <name evidence="7" type="ORF">UFOPK3931_02561</name>
    <name evidence="2" type="ORF">UFOPK4189_01304</name>
</gene>
<sequence>MNAPRTPHVSGRFRVNTCGLLGVVAGAATASFQPWQLAVLVGWLTLAASLLGWIWYEVADCDAEHTRLRSTIEDTTHLTANAVVVAASTISLVGVAFGLAKARHVGHNLQVVMTVCAVAAVVLSWLVVHSMFTLRFAHEYYRDESGGLVFPGGEDPDYVDFAYFAFTIGMAFAVSDVQIASRVMRRVALRQQFISYLFSAVIVGLVINVMASFVR</sequence>
<dbReference type="AlphaFoldDB" id="A0A6J7PM62"/>
<evidence type="ECO:0000313" key="5">
    <source>
        <dbReference type="EMBL" id="CAB4850110.1"/>
    </source>
</evidence>
<reference evidence="7" key="1">
    <citation type="submission" date="2020-05" db="EMBL/GenBank/DDBJ databases">
        <authorList>
            <person name="Chiriac C."/>
            <person name="Salcher M."/>
            <person name="Ghai R."/>
            <person name="Kavagutti S V."/>
        </authorList>
    </citation>
    <scope>NUCLEOTIDE SEQUENCE</scope>
</reference>
<dbReference type="Pfam" id="PF07077">
    <property type="entry name" value="DUF1345"/>
    <property type="match status" value="1"/>
</dbReference>
<keyword evidence="1" id="KW-0472">Membrane</keyword>
<proteinExistence type="predicted"/>
<accession>A0A6J7PM62</accession>
<dbReference type="EMBL" id="CAFBMT010000006">
    <property type="protein sequence ID" value="CAB4929535.1"/>
    <property type="molecule type" value="Genomic_DNA"/>
</dbReference>
<feature type="transmembrane region" description="Helical" evidence="1">
    <location>
        <begin position="76"/>
        <end position="99"/>
    </location>
</feature>
<evidence type="ECO:0000313" key="3">
    <source>
        <dbReference type="EMBL" id="CAB4719667.1"/>
    </source>
</evidence>
<dbReference type="EMBL" id="CAESGF010000006">
    <property type="protein sequence ID" value="CAB4363523.1"/>
    <property type="molecule type" value="Genomic_DNA"/>
</dbReference>
<dbReference type="EMBL" id="CAFBOL010000091">
    <property type="protein sequence ID" value="CAB5006506.1"/>
    <property type="molecule type" value="Genomic_DNA"/>
</dbReference>
<keyword evidence="1" id="KW-0812">Transmembrane</keyword>
<feature type="transmembrane region" description="Helical" evidence="1">
    <location>
        <begin position="111"/>
        <end position="132"/>
    </location>
</feature>
<keyword evidence="1" id="KW-1133">Transmembrane helix</keyword>
<evidence type="ECO:0000313" key="4">
    <source>
        <dbReference type="EMBL" id="CAB4835155.1"/>
    </source>
</evidence>
<evidence type="ECO:0000313" key="2">
    <source>
        <dbReference type="EMBL" id="CAB4363523.1"/>
    </source>
</evidence>
<evidence type="ECO:0000313" key="7">
    <source>
        <dbReference type="EMBL" id="CAB5006506.1"/>
    </source>
</evidence>
<dbReference type="EMBL" id="CAFBIY010000047">
    <property type="protein sequence ID" value="CAB4850110.1"/>
    <property type="molecule type" value="Genomic_DNA"/>
</dbReference>
<name>A0A6J7PM62_9ZZZZ</name>
<protein>
    <submittedName>
        <fullName evidence="7">Unannotated protein</fullName>
    </submittedName>
</protein>
<feature type="transmembrane region" description="Helical" evidence="1">
    <location>
        <begin position="193"/>
        <end position="214"/>
    </location>
</feature>
<feature type="transmembrane region" description="Helical" evidence="1">
    <location>
        <begin position="12"/>
        <end position="30"/>
    </location>
</feature>
<dbReference type="EMBL" id="CAEZYF010000006">
    <property type="protein sequence ID" value="CAB4719667.1"/>
    <property type="molecule type" value="Genomic_DNA"/>
</dbReference>
<dbReference type="EMBL" id="CAFAAV010000290">
    <property type="protein sequence ID" value="CAB4835155.1"/>
    <property type="molecule type" value="Genomic_DNA"/>
</dbReference>
<organism evidence="7">
    <name type="scientific">freshwater metagenome</name>
    <dbReference type="NCBI Taxonomy" id="449393"/>
    <lineage>
        <taxon>unclassified sequences</taxon>
        <taxon>metagenomes</taxon>
        <taxon>ecological metagenomes</taxon>
    </lineage>
</organism>
<dbReference type="InterPro" id="IPR009781">
    <property type="entry name" value="DUF1345"/>
</dbReference>
<evidence type="ECO:0000256" key="1">
    <source>
        <dbReference type="SAM" id="Phobius"/>
    </source>
</evidence>
<feature type="transmembrane region" description="Helical" evidence="1">
    <location>
        <begin position="37"/>
        <end position="56"/>
    </location>
</feature>